<dbReference type="PROSITE" id="PS00107">
    <property type="entry name" value="PROTEIN_KINASE_ATP"/>
    <property type="match status" value="1"/>
</dbReference>
<keyword evidence="3" id="KW-0808">Transferase</keyword>
<keyword evidence="4 9" id="KW-0547">Nucleotide-binding</keyword>
<evidence type="ECO:0000256" key="8">
    <source>
        <dbReference type="ARBA" id="ARBA00048679"/>
    </source>
</evidence>
<evidence type="ECO:0000256" key="10">
    <source>
        <dbReference type="SAM" id="MobiDB-lite"/>
    </source>
</evidence>
<name>A0A914XNX8_9BILA</name>
<evidence type="ECO:0000256" key="7">
    <source>
        <dbReference type="ARBA" id="ARBA00047899"/>
    </source>
</evidence>
<dbReference type="SUPFAM" id="SSF56112">
    <property type="entry name" value="Protein kinase-like (PK-like)"/>
    <property type="match status" value="1"/>
</dbReference>
<dbReference type="EC" id="2.7.11.1" evidence="1"/>
<comment type="catalytic activity">
    <reaction evidence="8">
        <text>L-seryl-[protein] + ATP = O-phospho-L-seryl-[protein] + ADP + H(+)</text>
        <dbReference type="Rhea" id="RHEA:17989"/>
        <dbReference type="Rhea" id="RHEA-COMP:9863"/>
        <dbReference type="Rhea" id="RHEA-COMP:11604"/>
        <dbReference type="ChEBI" id="CHEBI:15378"/>
        <dbReference type="ChEBI" id="CHEBI:29999"/>
        <dbReference type="ChEBI" id="CHEBI:30616"/>
        <dbReference type="ChEBI" id="CHEBI:83421"/>
        <dbReference type="ChEBI" id="CHEBI:456216"/>
        <dbReference type="EC" id="2.7.11.1"/>
    </reaction>
</comment>
<organism evidence="12 13">
    <name type="scientific">Plectus sambesii</name>
    <dbReference type="NCBI Taxonomy" id="2011161"/>
    <lineage>
        <taxon>Eukaryota</taxon>
        <taxon>Metazoa</taxon>
        <taxon>Ecdysozoa</taxon>
        <taxon>Nematoda</taxon>
        <taxon>Chromadorea</taxon>
        <taxon>Plectida</taxon>
        <taxon>Plectina</taxon>
        <taxon>Plectoidea</taxon>
        <taxon>Plectidae</taxon>
        <taxon>Plectus</taxon>
    </lineage>
</organism>
<dbReference type="PANTHER" id="PTHR24346:SF82">
    <property type="entry name" value="KP78A-RELATED"/>
    <property type="match status" value="1"/>
</dbReference>
<evidence type="ECO:0000256" key="9">
    <source>
        <dbReference type="PROSITE-ProRule" id="PRU10141"/>
    </source>
</evidence>
<dbReference type="PANTHER" id="PTHR24346">
    <property type="entry name" value="MAP/MICROTUBULE AFFINITY-REGULATING KINASE"/>
    <property type="match status" value="1"/>
</dbReference>
<reference evidence="13" key="1">
    <citation type="submission" date="2022-11" db="UniProtKB">
        <authorList>
            <consortium name="WormBaseParasite"/>
        </authorList>
    </citation>
    <scope>IDENTIFICATION</scope>
</reference>
<dbReference type="GO" id="GO:0000226">
    <property type="term" value="P:microtubule cytoskeleton organization"/>
    <property type="evidence" value="ECO:0007669"/>
    <property type="project" value="TreeGrafter"/>
</dbReference>
<evidence type="ECO:0000256" key="3">
    <source>
        <dbReference type="ARBA" id="ARBA00022679"/>
    </source>
</evidence>
<evidence type="ECO:0000256" key="6">
    <source>
        <dbReference type="ARBA" id="ARBA00022840"/>
    </source>
</evidence>
<feature type="compositionally biased region" description="Low complexity" evidence="10">
    <location>
        <begin position="1"/>
        <end position="11"/>
    </location>
</feature>
<dbReference type="InterPro" id="IPR017441">
    <property type="entry name" value="Protein_kinase_ATP_BS"/>
</dbReference>
<feature type="compositionally biased region" description="Low complexity" evidence="10">
    <location>
        <begin position="20"/>
        <end position="49"/>
    </location>
</feature>
<feature type="region of interest" description="Disordered" evidence="10">
    <location>
        <begin position="1"/>
        <end position="59"/>
    </location>
</feature>
<dbReference type="Gene3D" id="3.30.200.20">
    <property type="entry name" value="Phosphorylase Kinase, domain 1"/>
    <property type="match status" value="1"/>
</dbReference>
<dbReference type="WBParaSite" id="PSAMB.scaffold9850size4573.g32816.t1">
    <property type="protein sequence ID" value="PSAMB.scaffold9850size4573.g32816.t1"/>
    <property type="gene ID" value="PSAMB.scaffold9850size4573.g32816"/>
</dbReference>
<proteinExistence type="predicted"/>
<evidence type="ECO:0000256" key="4">
    <source>
        <dbReference type="ARBA" id="ARBA00022741"/>
    </source>
</evidence>
<evidence type="ECO:0000256" key="2">
    <source>
        <dbReference type="ARBA" id="ARBA00022527"/>
    </source>
</evidence>
<evidence type="ECO:0000313" key="13">
    <source>
        <dbReference type="WBParaSite" id="PSAMB.scaffold9850size4573.g32816.t1"/>
    </source>
</evidence>
<evidence type="ECO:0000259" key="11">
    <source>
        <dbReference type="PROSITE" id="PS50011"/>
    </source>
</evidence>
<evidence type="ECO:0000256" key="5">
    <source>
        <dbReference type="ARBA" id="ARBA00022777"/>
    </source>
</evidence>
<protein>
    <recommendedName>
        <fullName evidence="1">non-specific serine/threonine protein kinase</fullName>
        <ecNumber evidence="1">2.7.11.1</ecNumber>
    </recommendedName>
</protein>
<comment type="catalytic activity">
    <reaction evidence="7">
        <text>L-threonyl-[protein] + ATP = O-phospho-L-threonyl-[protein] + ADP + H(+)</text>
        <dbReference type="Rhea" id="RHEA:46608"/>
        <dbReference type="Rhea" id="RHEA-COMP:11060"/>
        <dbReference type="Rhea" id="RHEA-COMP:11605"/>
        <dbReference type="ChEBI" id="CHEBI:15378"/>
        <dbReference type="ChEBI" id="CHEBI:30013"/>
        <dbReference type="ChEBI" id="CHEBI:30616"/>
        <dbReference type="ChEBI" id="CHEBI:61977"/>
        <dbReference type="ChEBI" id="CHEBI:456216"/>
        <dbReference type="EC" id="2.7.11.1"/>
    </reaction>
</comment>
<feature type="binding site" evidence="9">
    <location>
        <position position="89"/>
    </location>
    <ligand>
        <name>ATP</name>
        <dbReference type="ChEBI" id="CHEBI:30616"/>
    </ligand>
</feature>
<evidence type="ECO:0000313" key="12">
    <source>
        <dbReference type="Proteomes" id="UP000887566"/>
    </source>
</evidence>
<keyword evidence="5" id="KW-0418">Kinase</keyword>
<feature type="domain" description="Protein kinase" evidence="11">
    <location>
        <begin position="60"/>
        <end position="108"/>
    </location>
</feature>
<dbReference type="GO" id="GO:0035556">
    <property type="term" value="P:intracellular signal transduction"/>
    <property type="evidence" value="ECO:0007669"/>
    <property type="project" value="TreeGrafter"/>
</dbReference>
<dbReference type="GO" id="GO:0005737">
    <property type="term" value="C:cytoplasm"/>
    <property type="evidence" value="ECO:0007669"/>
    <property type="project" value="TreeGrafter"/>
</dbReference>
<dbReference type="FunFam" id="3.30.200.20:FF:000003">
    <property type="entry name" value="Non-specific serine/threonine protein kinase"/>
    <property type="match status" value="1"/>
</dbReference>
<sequence length="108" mass="11473">DHVTAPAGSHSGSHHHHHTTSSSTAHHSSGSGHHRSSGMSSSSRVQGRSRASDEPHIGKYRLLKTIGKGNFAKVKLAKHLPTGREVAIKIIDKTQLTQGSLQKVSAAF</sequence>
<dbReference type="GO" id="GO:0005524">
    <property type="term" value="F:ATP binding"/>
    <property type="evidence" value="ECO:0007669"/>
    <property type="project" value="UniProtKB-UniRule"/>
</dbReference>
<dbReference type="Proteomes" id="UP000887566">
    <property type="component" value="Unplaced"/>
</dbReference>
<dbReference type="PROSITE" id="PS50011">
    <property type="entry name" value="PROTEIN_KINASE_DOM"/>
    <property type="match status" value="1"/>
</dbReference>
<dbReference type="InterPro" id="IPR011009">
    <property type="entry name" value="Kinase-like_dom_sf"/>
</dbReference>
<evidence type="ECO:0000256" key="1">
    <source>
        <dbReference type="ARBA" id="ARBA00012513"/>
    </source>
</evidence>
<keyword evidence="6 9" id="KW-0067">ATP-binding</keyword>
<dbReference type="InterPro" id="IPR000719">
    <property type="entry name" value="Prot_kinase_dom"/>
</dbReference>
<keyword evidence="2" id="KW-0723">Serine/threonine-protein kinase</keyword>
<dbReference type="GO" id="GO:0050321">
    <property type="term" value="F:tau-protein kinase activity"/>
    <property type="evidence" value="ECO:0007669"/>
    <property type="project" value="TreeGrafter"/>
</dbReference>
<dbReference type="AlphaFoldDB" id="A0A914XNX8"/>
<keyword evidence="12" id="KW-1185">Reference proteome</keyword>
<accession>A0A914XNX8</accession>